<keyword evidence="6 10" id="KW-0378">Hydrolase</keyword>
<dbReference type="PANTHER" id="PTHR32120:SF10">
    <property type="entry name" value="SMALL RIBOSOMAL SUBUNIT BIOGENESIS GTPASE RSGA"/>
    <property type="match status" value="1"/>
</dbReference>
<dbReference type="Gene3D" id="1.10.40.50">
    <property type="entry name" value="Probable gtpase engc, domain 3"/>
    <property type="match status" value="1"/>
</dbReference>
<reference evidence="14" key="1">
    <citation type="submission" date="2021-03" db="EMBL/GenBank/DDBJ databases">
        <title>Antimicrobial resistance genes in bacteria isolated from Japanese honey, and their potential for conferring macrolide and lincosamide resistance in the American foulbrood pathogen Paenibacillus larvae.</title>
        <authorList>
            <person name="Okamoto M."/>
            <person name="Kumagai M."/>
            <person name="Kanamori H."/>
            <person name="Takamatsu D."/>
        </authorList>
    </citation>
    <scope>NUCLEOTIDE SEQUENCE</scope>
    <source>
        <strain evidence="14">J41TS4</strain>
    </source>
</reference>
<keyword evidence="7 10" id="KW-0862">Zinc</keyword>
<evidence type="ECO:0000256" key="2">
    <source>
        <dbReference type="ARBA" id="ARBA00022517"/>
    </source>
</evidence>
<keyword evidence="4 10" id="KW-0699">rRNA-binding</keyword>
<organism evidence="14 15">
    <name type="scientific">Paenibacillus apis</name>
    <dbReference type="NCBI Taxonomy" id="1792174"/>
    <lineage>
        <taxon>Bacteria</taxon>
        <taxon>Bacillati</taxon>
        <taxon>Bacillota</taxon>
        <taxon>Bacilli</taxon>
        <taxon>Bacillales</taxon>
        <taxon>Paenibacillaceae</taxon>
        <taxon>Paenibacillus</taxon>
    </lineage>
</organism>
<dbReference type="GO" id="GO:0005525">
    <property type="term" value="F:GTP binding"/>
    <property type="evidence" value="ECO:0007669"/>
    <property type="project" value="UniProtKB-UniRule"/>
</dbReference>
<keyword evidence="9 10" id="KW-0342">GTP-binding</keyword>
<feature type="domain" description="CP-type G" evidence="13">
    <location>
        <begin position="122"/>
        <end position="277"/>
    </location>
</feature>
<keyword evidence="5 10" id="KW-0547">Nucleotide-binding</keyword>
<dbReference type="PANTHER" id="PTHR32120">
    <property type="entry name" value="SMALL RIBOSOMAL SUBUNIT BIOGENESIS GTPASE RSGA"/>
    <property type="match status" value="1"/>
</dbReference>
<feature type="binding site" evidence="10">
    <location>
        <position position="314"/>
    </location>
    <ligand>
        <name>Zn(2+)</name>
        <dbReference type="ChEBI" id="CHEBI:29105"/>
    </ligand>
</feature>
<evidence type="ECO:0000256" key="3">
    <source>
        <dbReference type="ARBA" id="ARBA00022723"/>
    </source>
</evidence>
<evidence type="ECO:0000259" key="13">
    <source>
        <dbReference type="PROSITE" id="PS51721"/>
    </source>
</evidence>
<accession>A0A919Y1D7</accession>
<dbReference type="PROSITE" id="PS51721">
    <property type="entry name" value="G_CP"/>
    <property type="match status" value="1"/>
</dbReference>
<dbReference type="GO" id="GO:0046872">
    <property type="term" value="F:metal ion binding"/>
    <property type="evidence" value="ECO:0007669"/>
    <property type="project" value="UniProtKB-KW"/>
</dbReference>
<evidence type="ECO:0000256" key="10">
    <source>
        <dbReference type="HAMAP-Rule" id="MF_01820"/>
    </source>
</evidence>
<dbReference type="EC" id="3.6.1.-" evidence="10"/>
<evidence type="ECO:0000313" key="15">
    <source>
        <dbReference type="Proteomes" id="UP000678895"/>
    </source>
</evidence>
<dbReference type="CDD" id="cd01854">
    <property type="entry name" value="YjeQ_EngC"/>
    <property type="match status" value="1"/>
</dbReference>
<evidence type="ECO:0000256" key="4">
    <source>
        <dbReference type="ARBA" id="ARBA00022730"/>
    </source>
</evidence>
<dbReference type="GO" id="GO:0003924">
    <property type="term" value="F:GTPase activity"/>
    <property type="evidence" value="ECO:0007669"/>
    <property type="project" value="UniProtKB-UniRule"/>
</dbReference>
<feature type="binding site" evidence="10">
    <location>
        <position position="306"/>
    </location>
    <ligand>
        <name>Zn(2+)</name>
        <dbReference type="ChEBI" id="CHEBI:29105"/>
    </ligand>
</feature>
<evidence type="ECO:0000256" key="5">
    <source>
        <dbReference type="ARBA" id="ARBA00022741"/>
    </source>
</evidence>
<evidence type="ECO:0000256" key="8">
    <source>
        <dbReference type="ARBA" id="ARBA00022884"/>
    </source>
</evidence>
<dbReference type="Pfam" id="PF03193">
    <property type="entry name" value="RsgA_GTPase"/>
    <property type="match status" value="1"/>
</dbReference>
<dbReference type="InterPro" id="IPR027417">
    <property type="entry name" value="P-loop_NTPase"/>
</dbReference>
<keyword evidence="1 10" id="KW-0963">Cytoplasm</keyword>
<evidence type="ECO:0000256" key="1">
    <source>
        <dbReference type="ARBA" id="ARBA00022490"/>
    </source>
</evidence>
<dbReference type="Gene3D" id="3.40.50.300">
    <property type="entry name" value="P-loop containing nucleotide triphosphate hydrolases"/>
    <property type="match status" value="1"/>
</dbReference>
<name>A0A919Y1D7_9BACL</name>
<dbReference type="EMBL" id="BORS01000004">
    <property type="protein sequence ID" value="GIO41924.1"/>
    <property type="molecule type" value="Genomic_DNA"/>
</dbReference>
<dbReference type="AlphaFoldDB" id="A0A919Y1D7"/>
<protein>
    <recommendedName>
        <fullName evidence="10">Small ribosomal subunit biogenesis GTPase RsgA</fullName>
        <ecNumber evidence="10">3.6.1.-</ecNumber>
    </recommendedName>
</protein>
<comment type="function">
    <text evidence="10">One of several proteins that assist in the late maturation steps of the functional core of the 30S ribosomal subunit. Helps release RbfA from mature subunits. May play a role in the assembly of ribosomal proteins into the subunit. Circularly permuted GTPase that catalyzes slow GTP hydrolysis, GTPase activity is stimulated by the 30S ribosomal subunit.</text>
</comment>
<keyword evidence="15" id="KW-1185">Reference proteome</keyword>
<feature type="binding site" evidence="10">
    <location>
        <position position="301"/>
    </location>
    <ligand>
        <name>Zn(2+)</name>
        <dbReference type="ChEBI" id="CHEBI:29105"/>
    </ligand>
</feature>
<feature type="binding site" evidence="10">
    <location>
        <begin position="219"/>
        <end position="227"/>
    </location>
    <ligand>
        <name>GTP</name>
        <dbReference type="ChEBI" id="CHEBI:37565"/>
    </ligand>
</feature>
<dbReference type="NCBIfam" id="TIGR00157">
    <property type="entry name" value="ribosome small subunit-dependent GTPase A"/>
    <property type="match status" value="1"/>
</dbReference>
<evidence type="ECO:0000256" key="11">
    <source>
        <dbReference type="SAM" id="MobiDB-lite"/>
    </source>
</evidence>
<proteinExistence type="inferred from homology"/>
<dbReference type="InterPro" id="IPR030378">
    <property type="entry name" value="G_CP_dom"/>
</dbReference>
<keyword evidence="3 10" id="KW-0479">Metal-binding</keyword>
<dbReference type="SUPFAM" id="SSF52540">
    <property type="entry name" value="P-loop containing nucleoside triphosphate hydrolases"/>
    <property type="match status" value="1"/>
</dbReference>
<feature type="compositionally biased region" description="Basic and acidic residues" evidence="11">
    <location>
        <begin position="339"/>
        <end position="350"/>
    </location>
</feature>
<comment type="similarity">
    <text evidence="10">Belongs to the TRAFAC class YlqF/YawG GTPase family. RsgA subfamily.</text>
</comment>
<evidence type="ECO:0000256" key="7">
    <source>
        <dbReference type="ARBA" id="ARBA00022833"/>
    </source>
</evidence>
<evidence type="ECO:0000313" key="14">
    <source>
        <dbReference type="EMBL" id="GIO41924.1"/>
    </source>
</evidence>
<comment type="cofactor">
    <cofactor evidence="10">
        <name>Zn(2+)</name>
        <dbReference type="ChEBI" id="CHEBI:29105"/>
    </cofactor>
    <text evidence="10">Binds 1 zinc ion per subunit.</text>
</comment>
<feature type="domain" description="EngC GTPase" evidence="12">
    <location>
        <begin position="128"/>
        <end position="275"/>
    </location>
</feature>
<evidence type="ECO:0000256" key="9">
    <source>
        <dbReference type="ARBA" id="ARBA00023134"/>
    </source>
</evidence>
<feature type="compositionally biased region" description="Basic and acidic residues" evidence="11">
    <location>
        <begin position="359"/>
        <end position="380"/>
    </location>
</feature>
<evidence type="ECO:0000256" key="6">
    <source>
        <dbReference type="ARBA" id="ARBA00022801"/>
    </source>
</evidence>
<gene>
    <name evidence="10" type="primary">rsgA</name>
    <name evidence="14" type="ORF">J41TS4_16820</name>
</gene>
<keyword evidence="2 10" id="KW-0690">Ribosome biogenesis</keyword>
<keyword evidence="8 10" id="KW-0694">RNA-binding</keyword>
<dbReference type="GO" id="GO:0019843">
    <property type="term" value="F:rRNA binding"/>
    <property type="evidence" value="ECO:0007669"/>
    <property type="project" value="UniProtKB-KW"/>
</dbReference>
<dbReference type="GO" id="GO:0042274">
    <property type="term" value="P:ribosomal small subunit biogenesis"/>
    <property type="evidence" value="ECO:0007669"/>
    <property type="project" value="UniProtKB-UniRule"/>
</dbReference>
<dbReference type="Proteomes" id="UP000678895">
    <property type="component" value="Unassembled WGS sequence"/>
</dbReference>
<comment type="subcellular location">
    <subcellularLocation>
        <location evidence="10">Cytoplasm</location>
    </subcellularLocation>
</comment>
<feature type="binding site" evidence="10">
    <location>
        <position position="308"/>
    </location>
    <ligand>
        <name>Zn(2+)</name>
        <dbReference type="ChEBI" id="CHEBI:29105"/>
    </ligand>
</feature>
<evidence type="ECO:0000259" key="12">
    <source>
        <dbReference type="PROSITE" id="PS50936"/>
    </source>
</evidence>
<dbReference type="PROSITE" id="PS50936">
    <property type="entry name" value="ENGC_GTPASE"/>
    <property type="match status" value="1"/>
</dbReference>
<feature type="region of interest" description="Disordered" evidence="11">
    <location>
        <begin position="339"/>
        <end position="380"/>
    </location>
</feature>
<dbReference type="HAMAP" id="MF_01820">
    <property type="entry name" value="GTPase_RsgA"/>
    <property type="match status" value="1"/>
</dbReference>
<comment type="caution">
    <text evidence="14">The sequence shown here is derived from an EMBL/GenBank/DDBJ whole genome shotgun (WGS) entry which is preliminary data.</text>
</comment>
<feature type="binding site" evidence="10">
    <location>
        <begin position="167"/>
        <end position="170"/>
    </location>
    <ligand>
        <name>GTP</name>
        <dbReference type="ChEBI" id="CHEBI:37565"/>
    </ligand>
</feature>
<sequence>MNMHTGGNENRNIQPGHEWLNRFGWNARAESSFAEQSREGMFPARITADHGQKFKIVSERGEGWAELSGRQKYELEERSAFPAVGDWVLLRYLTETAPDGMIHGLLPRSSRISRRSAGTVPVEQLIAVNVDLLLLVAALNHDFNLRRLERYLVMAWNSGANPVILLSKADLAEDPETITAAVEAIAPGVPVIAVSAKENQGREQLEALLKPGLTIAMTGSSGAGKSTILNWLCGEELQATTEVREDDSRGRHTTTHRELFPLPQGAVMIDTPGMRELQLWEDEDGGWAEAFADIEKLAADCRFKDCRHEQEAGCAVLAAIRNGELERKRLDNYRRTERELKYQHAKENQRKRSQHRTGGKKELRRDKGAQRRHYELEPMD</sequence>
<dbReference type="GO" id="GO:0005737">
    <property type="term" value="C:cytoplasm"/>
    <property type="evidence" value="ECO:0007669"/>
    <property type="project" value="UniProtKB-SubCell"/>
</dbReference>
<dbReference type="InterPro" id="IPR004881">
    <property type="entry name" value="Ribosome_biogen_GTPase_RsgA"/>
</dbReference>
<dbReference type="InterPro" id="IPR010914">
    <property type="entry name" value="RsgA_GTPase_dom"/>
</dbReference>
<comment type="subunit">
    <text evidence="10">Monomer. Associates with 30S ribosomal subunit, binds 16S rRNA.</text>
</comment>